<keyword evidence="5" id="KW-0574">Periplasm</keyword>
<feature type="binding site" evidence="9">
    <location>
        <position position="65"/>
    </location>
    <ligand>
        <name>Cu cation</name>
        <dbReference type="ChEBI" id="CHEBI:23378"/>
    </ligand>
</feature>
<sequence length="148" mass="15674">MMTRPYILAAALAAQVLIAATAEAATHEVKMLNQGPGGATMVFEPAMLTIAPGDTVRFIPTDKSHNAEAIKGMLPEGVEPFTGKMNEEITVTFDQPGLYGFKCKPHYAMGMVGVIVVGDPVNVEQAKAVNHPGKAKELLLGLMAKLRG</sequence>
<dbReference type="AlphaFoldDB" id="A0A2K9N9G3"/>
<dbReference type="Gene3D" id="2.60.40.420">
    <property type="entry name" value="Cupredoxins - blue copper proteins"/>
    <property type="match status" value="1"/>
</dbReference>
<evidence type="ECO:0000256" key="4">
    <source>
        <dbReference type="ARBA" id="ARBA00022723"/>
    </source>
</evidence>
<feature type="binding site" evidence="9">
    <location>
        <position position="106"/>
    </location>
    <ligand>
        <name>Cu cation</name>
        <dbReference type="ChEBI" id="CHEBI:23378"/>
    </ligand>
</feature>
<gene>
    <name evidence="10" type="ORF">C0V82_05435</name>
</gene>
<comment type="cofactor">
    <cofactor evidence="9">
        <name>Cu cation</name>
        <dbReference type="ChEBI" id="CHEBI:23378"/>
    </cofactor>
    <text evidence="9">Binds 1 copper ion per subunit.</text>
</comment>
<dbReference type="InterPro" id="IPR012745">
    <property type="entry name" value="Pseudoazurin"/>
</dbReference>
<dbReference type="PROSITE" id="PS00196">
    <property type="entry name" value="COPPER_BLUE"/>
    <property type="match status" value="1"/>
</dbReference>
<dbReference type="RefSeq" id="WP_102111446.1">
    <property type="nucleotide sequence ID" value="NZ_BMGN01000003.1"/>
</dbReference>
<dbReference type="GO" id="GO:0009055">
    <property type="term" value="F:electron transfer activity"/>
    <property type="evidence" value="ECO:0007669"/>
    <property type="project" value="InterPro"/>
</dbReference>
<dbReference type="InterPro" id="IPR002386">
    <property type="entry name" value="Amicyanin/Pseudoazurin"/>
</dbReference>
<dbReference type="KEGG" id="ncb:C0V82_05435"/>
<dbReference type="SUPFAM" id="SSF49503">
    <property type="entry name" value="Cupredoxins"/>
    <property type="match status" value="1"/>
</dbReference>
<evidence type="ECO:0000256" key="2">
    <source>
        <dbReference type="ARBA" id="ARBA00016984"/>
    </source>
</evidence>
<dbReference type="InterPro" id="IPR000923">
    <property type="entry name" value="BlueCu_1"/>
</dbReference>
<evidence type="ECO:0000256" key="5">
    <source>
        <dbReference type="ARBA" id="ARBA00022764"/>
    </source>
</evidence>
<dbReference type="OrthoDB" id="7510199at2"/>
<dbReference type="CDD" id="cd04218">
    <property type="entry name" value="Pseudoazurin"/>
    <property type="match status" value="1"/>
</dbReference>
<dbReference type="EMBL" id="CP025611">
    <property type="protein sequence ID" value="AUN29724.1"/>
    <property type="molecule type" value="Genomic_DNA"/>
</dbReference>
<name>A0A2K9N9G3_9PROT</name>
<dbReference type="PRINTS" id="PR00156">
    <property type="entry name" value="COPPERBLUE"/>
</dbReference>
<protein>
    <recommendedName>
        <fullName evidence="2 8">Pseudoazurin</fullName>
    </recommendedName>
</protein>
<dbReference type="NCBIfam" id="TIGR02375">
    <property type="entry name" value="pseudoazurin"/>
    <property type="match status" value="1"/>
</dbReference>
<organism evidence="10 11">
    <name type="scientific">Niveispirillum cyanobacteriorum</name>
    <dbReference type="NCBI Taxonomy" id="1612173"/>
    <lineage>
        <taxon>Bacteria</taxon>
        <taxon>Pseudomonadati</taxon>
        <taxon>Pseudomonadota</taxon>
        <taxon>Alphaproteobacteria</taxon>
        <taxon>Rhodospirillales</taxon>
        <taxon>Azospirillaceae</taxon>
        <taxon>Niveispirillum</taxon>
    </lineage>
</organism>
<evidence type="ECO:0000256" key="9">
    <source>
        <dbReference type="PIRSR" id="PIRSR602386-1"/>
    </source>
</evidence>
<dbReference type="Pfam" id="PF00127">
    <property type="entry name" value="Copper-bind"/>
    <property type="match status" value="1"/>
</dbReference>
<feature type="binding site" evidence="9">
    <location>
        <position position="111"/>
    </location>
    <ligand>
        <name>Cu cation</name>
        <dbReference type="ChEBI" id="CHEBI:23378"/>
    </ligand>
</feature>
<accession>A0A2K9N9G3</accession>
<dbReference type="Proteomes" id="UP000234752">
    <property type="component" value="Chromosome eg_1"/>
</dbReference>
<dbReference type="InterPro" id="IPR001235">
    <property type="entry name" value="Copper_blue_Plastocyanin"/>
</dbReference>
<dbReference type="InterPro" id="IPR028871">
    <property type="entry name" value="BlueCu_1_BS"/>
</dbReference>
<keyword evidence="4 9" id="KW-0479">Metal-binding</keyword>
<dbReference type="GO" id="GO:0042597">
    <property type="term" value="C:periplasmic space"/>
    <property type="evidence" value="ECO:0007669"/>
    <property type="project" value="UniProtKB-SubCell"/>
</dbReference>
<dbReference type="GO" id="GO:0005507">
    <property type="term" value="F:copper ion binding"/>
    <property type="evidence" value="ECO:0007669"/>
    <property type="project" value="UniProtKB-UniRule"/>
</dbReference>
<keyword evidence="6" id="KW-0249">Electron transport</keyword>
<evidence type="ECO:0000256" key="7">
    <source>
        <dbReference type="ARBA" id="ARBA00023008"/>
    </source>
</evidence>
<evidence type="ECO:0000256" key="6">
    <source>
        <dbReference type="ARBA" id="ARBA00022982"/>
    </source>
</evidence>
<evidence type="ECO:0000313" key="10">
    <source>
        <dbReference type="EMBL" id="AUN29724.1"/>
    </source>
</evidence>
<keyword evidence="7 9" id="KW-0186">Copper</keyword>
<evidence type="ECO:0000256" key="3">
    <source>
        <dbReference type="ARBA" id="ARBA00022448"/>
    </source>
</evidence>
<dbReference type="PRINTS" id="PR00155">
    <property type="entry name" value="AMICYANIN"/>
</dbReference>
<keyword evidence="11" id="KW-1185">Reference proteome</keyword>
<reference evidence="10 11" key="1">
    <citation type="submission" date="2017-12" db="EMBL/GenBank/DDBJ databases">
        <title>Genomes of bacteria within cyanobacterial aggregates.</title>
        <authorList>
            <person name="Cai H."/>
        </authorList>
    </citation>
    <scope>NUCLEOTIDE SEQUENCE [LARGE SCALE GENOMIC DNA]</scope>
    <source>
        <strain evidence="10 11">TH16</strain>
    </source>
</reference>
<evidence type="ECO:0000256" key="8">
    <source>
        <dbReference type="NCBIfam" id="TIGR02375"/>
    </source>
</evidence>
<evidence type="ECO:0000313" key="11">
    <source>
        <dbReference type="Proteomes" id="UP000234752"/>
    </source>
</evidence>
<proteinExistence type="predicted"/>
<keyword evidence="3" id="KW-0813">Transport</keyword>
<dbReference type="InterPro" id="IPR008972">
    <property type="entry name" value="Cupredoxin"/>
</dbReference>
<feature type="binding site" evidence="9">
    <location>
        <position position="103"/>
    </location>
    <ligand>
        <name>Cu cation</name>
        <dbReference type="ChEBI" id="CHEBI:23378"/>
    </ligand>
</feature>
<evidence type="ECO:0000256" key="1">
    <source>
        <dbReference type="ARBA" id="ARBA00004418"/>
    </source>
</evidence>
<comment type="subcellular location">
    <subcellularLocation>
        <location evidence="1">Periplasm</location>
    </subcellularLocation>
</comment>